<dbReference type="NCBIfam" id="TIGR03892">
    <property type="entry name" value="thiopep_precurs"/>
    <property type="match status" value="1"/>
</dbReference>
<gene>
    <name evidence="2" type="ORF">LQV63_14990</name>
</gene>
<dbReference type="EMBL" id="JAJNBZ010000011">
    <property type="protein sequence ID" value="MCE5170620.1"/>
    <property type="molecule type" value="Genomic_DNA"/>
</dbReference>
<dbReference type="InterPro" id="IPR023895">
    <property type="entry name" value="Thiopep_bacteriocin_prcur"/>
</dbReference>
<comment type="caution">
    <text evidence="2">The sequence shown here is derived from an EMBL/GenBank/DDBJ whole genome shotgun (WGS) entry which is preliminary data.</text>
</comment>
<proteinExistence type="predicted"/>
<accession>A0ABS8YJ75</accession>
<name>A0ABS8YJ75_9BACL</name>
<feature type="region of interest" description="Disordered" evidence="1">
    <location>
        <begin position="42"/>
        <end position="64"/>
    </location>
</feature>
<keyword evidence="3" id="KW-1185">Reference proteome</keyword>
<reference evidence="2 3" key="1">
    <citation type="submission" date="2021-11" db="EMBL/GenBank/DDBJ databases">
        <title>Draft genome sequence of Paenibacillus profundus YoMME, a new Gram-positive bacteria with exoelectrogenic properties.</title>
        <authorList>
            <person name="Hubenova Y."/>
            <person name="Hubenova E."/>
            <person name="Manasiev Y."/>
            <person name="Peykov S."/>
            <person name="Mitov M."/>
        </authorList>
    </citation>
    <scope>NUCLEOTIDE SEQUENCE [LARGE SCALE GENOMIC DNA]</scope>
    <source>
        <strain evidence="2 3">YoMME</strain>
    </source>
</reference>
<organism evidence="2 3">
    <name type="scientific">Paenibacillus profundus</name>
    <dbReference type="NCBI Taxonomy" id="1173085"/>
    <lineage>
        <taxon>Bacteria</taxon>
        <taxon>Bacillati</taxon>
        <taxon>Bacillota</taxon>
        <taxon>Bacilli</taxon>
        <taxon>Bacillales</taxon>
        <taxon>Paenibacillaceae</taxon>
        <taxon>Paenibacillus</taxon>
    </lineage>
</organism>
<dbReference type="Proteomes" id="UP001199916">
    <property type="component" value="Unassembled WGS sequence"/>
</dbReference>
<protein>
    <submittedName>
        <fullName evidence="2">Thiazolylpeptide-type bacteriocin</fullName>
    </submittedName>
</protein>
<sequence>MSTVSTSVKNEQQLLDELFSNVEDLEFIEINEATALPETAATSGSAFSSGCSTCGSSSTCSSST</sequence>
<evidence type="ECO:0000256" key="1">
    <source>
        <dbReference type="SAM" id="MobiDB-lite"/>
    </source>
</evidence>
<dbReference type="RefSeq" id="WP_083858884.1">
    <property type="nucleotide sequence ID" value="NZ_JAJNBZ010000011.1"/>
</dbReference>
<evidence type="ECO:0000313" key="3">
    <source>
        <dbReference type="Proteomes" id="UP001199916"/>
    </source>
</evidence>
<dbReference type="Pfam" id="PF19409">
    <property type="entry name" value="Thiopep_pre"/>
    <property type="match status" value="1"/>
</dbReference>
<evidence type="ECO:0000313" key="2">
    <source>
        <dbReference type="EMBL" id="MCE5170620.1"/>
    </source>
</evidence>